<evidence type="ECO:0000256" key="8">
    <source>
        <dbReference type="ARBA" id="ARBA00023136"/>
    </source>
</evidence>
<evidence type="ECO:0000256" key="9">
    <source>
        <dbReference type="SAM" id="Phobius"/>
    </source>
</evidence>
<feature type="transmembrane region" description="Helical" evidence="9">
    <location>
        <begin position="335"/>
        <end position="358"/>
    </location>
</feature>
<dbReference type="GO" id="GO:0008120">
    <property type="term" value="F:ceramide glucosyltransferase activity"/>
    <property type="evidence" value="ECO:0007669"/>
    <property type="project" value="TreeGrafter"/>
</dbReference>
<keyword evidence="7 9" id="KW-1133">Transmembrane helix</keyword>
<comment type="subcellular location">
    <subcellularLocation>
        <location evidence="1">Membrane</location>
        <topology evidence="1">Multi-pass membrane protein</topology>
    </subcellularLocation>
</comment>
<dbReference type="PANTHER" id="PTHR12726:SF0">
    <property type="entry name" value="CERAMIDE GLUCOSYLTRANSFERASE"/>
    <property type="match status" value="1"/>
</dbReference>
<comment type="pathway">
    <text evidence="2">Lipid metabolism; sphingolipid metabolism.</text>
</comment>
<comment type="pathway">
    <text evidence="3">Sphingolipid metabolism.</text>
</comment>
<organism evidence="10">
    <name type="scientific">Acidobacterium capsulatum</name>
    <dbReference type="NCBI Taxonomy" id="33075"/>
    <lineage>
        <taxon>Bacteria</taxon>
        <taxon>Pseudomonadati</taxon>
        <taxon>Acidobacteriota</taxon>
        <taxon>Terriglobia</taxon>
        <taxon>Terriglobales</taxon>
        <taxon>Acidobacteriaceae</taxon>
        <taxon>Acidobacterium</taxon>
    </lineage>
</organism>
<dbReference type="PANTHER" id="PTHR12726">
    <property type="entry name" value="CERAMIDE GLUCOSYLTRANSFERASE"/>
    <property type="match status" value="1"/>
</dbReference>
<comment type="caution">
    <text evidence="10">The sequence shown here is derived from an EMBL/GenBank/DDBJ whole genome shotgun (WGS) entry which is preliminary data.</text>
</comment>
<gene>
    <name evidence="10" type="ORF">ENW50_12465</name>
</gene>
<dbReference type="InterPro" id="IPR017835">
    <property type="entry name" value="Hopen-assoc_HpnI"/>
</dbReference>
<reference evidence="10" key="1">
    <citation type="journal article" date="2020" name="mSystems">
        <title>Genome- and Community-Level Interaction Insights into Carbon Utilization and Element Cycling Functions of Hydrothermarchaeota in Hydrothermal Sediment.</title>
        <authorList>
            <person name="Zhou Z."/>
            <person name="Liu Y."/>
            <person name="Xu W."/>
            <person name="Pan J."/>
            <person name="Luo Z.H."/>
            <person name="Li M."/>
        </authorList>
    </citation>
    <scope>NUCLEOTIDE SEQUENCE [LARGE SCALE GENOMIC DNA]</scope>
    <source>
        <strain evidence="10">SpSt-855</strain>
    </source>
</reference>
<dbReference type="GO" id="GO:0006679">
    <property type="term" value="P:glucosylceramide biosynthetic process"/>
    <property type="evidence" value="ECO:0007669"/>
    <property type="project" value="TreeGrafter"/>
</dbReference>
<dbReference type="SUPFAM" id="SSF53448">
    <property type="entry name" value="Nucleotide-diphospho-sugar transferases"/>
    <property type="match status" value="1"/>
</dbReference>
<dbReference type="InterPro" id="IPR025993">
    <property type="entry name" value="Ceramide_glucosylTrfase"/>
</dbReference>
<dbReference type="NCBIfam" id="TIGR03472">
    <property type="entry name" value="HpnI"/>
    <property type="match status" value="1"/>
</dbReference>
<keyword evidence="5 10" id="KW-0808">Transferase</keyword>
<dbReference type="Pfam" id="PF13506">
    <property type="entry name" value="Glyco_transf_21"/>
    <property type="match status" value="1"/>
</dbReference>
<evidence type="ECO:0000256" key="6">
    <source>
        <dbReference type="ARBA" id="ARBA00022692"/>
    </source>
</evidence>
<sequence length="423" mass="46789">MAQSLMNAQISIYGFGVLTPAGSLLAHLLLLLAMVGLIASTVFMMLVIAGTFRFRNQKTDEGAEEFLPPLSLLKPLHGEEPGLEEHLDSFFRQDYPNYEILFCARSTNDPGMKIARRVAARHTHIPARFLSTGEPQYINAKVASLELMGAAAEHDLFIISDSDVHVEPGYLRAIAAPFRNEQVGALTCVYRGEAHRGLWAHLEAAGMSVEMTAGVVVANMLEGMQFLLGPTMAMRRQCVEQIGGFGVLGSYCADDFMLGKLIAENGHTVVLSQHVIDHVIVSDGFVETQKHQIRWMRSTRFSRPKGHFGTGLTFSVPFGILAFVAAGTLQYPRLAFFLLGYSIVARMLLALVVGAFAVRERMLMRTVLLYPLRDLLGFLYWAASYRSDLILWRGREFRLHKDGLMVDATAGYQEDETALSAGI</sequence>
<keyword evidence="8 9" id="KW-0472">Membrane</keyword>
<dbReference type="AlphaFoldDB" id="A0A7V4XUI8"/>
<dbReference type="EMBL" id="DTKL01000078">
    <property type="protein sequence ID" value="HGY95478.1"/>
    <property type="molecule type" value="Genomic_DNA"/>
</dbReference>
<keyword evidence="6 9" id="KW-0812">Transmembrane</keyword>
<dbReference type="GO" id="GO:0016020">
    <property type="term" value="C:membrane"/>
    <property type="evidence" value="ECO:0007669"/>
    <property type="project" value="UniProtKB-SubCell"/>
</dbReference>
<keyword evidence="4" id="KW-0328">Glycosyltransferase</keyword>
<accession>A0A7V4XUI8</accession>
<evidence type="ECO:0000256" key="1">
    <source>
        <dbReference type="ARBA" id="ARBA00004141"/>
    </source>
</evidence>
<evidence type="ECO:0000256" key="3">
    <source>
        <dbReference type="ARBA" id="ARBA00004991"/>
    </source>
</evidence>
<evidence type="ECO:0000256" key="5">
    <source>
        <dbReference type="ARBA" id="ARBA00022679"/>
    </source>
</evidence>
<evidence type="ECO:0000313" key="10">
    <source>
        <dbReference type="EMBL" id="HGY95478.1"/>
    </source>
</evidence>
<dbReference type="InterPro" id="IPR029044">
    <property type="entry name" value="Nucleotide-diphossugar_trans"/>
</dbReference>
<protein>
    <submittedName>
        <fullName evidence="10">Glycosyltransferase</fullName>
    </submittedName>
</protein>
<feature type="transmembrane region" description="Helical" evidence="9">
    <location>
        <begin position="306"/>
        <end position="329"/>
    </location>
</feature>
<dbReference type="Gene3D" id="3.90.550.10">
    <property type="entry name" value="Spore Coat Polysaccharide Biosynthesis Protein SpsA, Chain A"/>
    <property type="match status" value="1"/>
</dbReference>
<evidence type="ECO:0000256" key="7">
    <source>
        <dbReference type="ARBA" id="ARBA00022989"/>
    </source>
</evidence>
<proteinExistence type="predicted"/>
<evidence type="ECO:0000256" key="4">
    <source>
        <dbReference type="ARBA" id="ARBA00022676"/>
    </source>
</evidence>
<evidence type="ECO:0000256" key="2">
    <source>
        <dbReference type="ARBA" id="ARBA00004760"/>
    </source>
</evidence>
<name>A0A7V4XUI8_9BACT</name>
<feature type="transmembrane region" description="Helical" evidence="9">
    <location>
        <begin position="24"/>
        <end position="48"/>
    </location>
</feature>